<name>A0ABU0I5X4_9HYPH</name>
<comment type="caution">
    <text evidence="1">The sequence shown here is derived from an EMBL/GenBank/DDBJ whole genome shotgun (WGS) entry which is preliminary data.</text>
</comment>
<accession>A0ABU0I5X4</accession>
<gene>
    <name evidence="1" type="ORF">QO012_004546</name>
</gene>
<evidence type="ECO:0000313" key="2">
    <source>
        <dbReference type="Proteomes" id="UP001231124"/>
    </source>
</evidence>
<proteinExistence type="predicted"/>
<keyword evidence="2" id="KW-1185">Reference proteome</keyword>
<sequence length="253" mass="26912">MYVEEIRRRAEDAPRAALPSVMSAMWAAFAEGKITEEEAGTLSRVIAEKQQAPDPTPTARLGDPAPLAGAGIVKRYGSAPRTDASMARRRTWAASGRLPPQLAARFTLAEVAVLAVVAAESSKRGDCRLAVGHLAAVAGVSSSTVRNALREAHRLGLLTIELRRLTGFRNDTNVVRIISAEWTAWGRLARRETRALGEGGGCKSVMGTPTGVLSLGKTAPLNRPKSYRGPAVDPLRCDRSGIAATRSAAQPMH</sequence>
<organism evidence="1 2">
    <name type="scientific">Methylobacterium aerolatum</name>
    <dbReference type="NCBI Taxonomy" id="418708"/>
    <lineage>
        <taxon>Bacteria</taxon>
        <taxon>Pseudomonadati</taxon>
        <taxon>Pseudomonadota</taxon>
        <taxon>Alphaproteobacteria</taxon>
        <taxon>Hyphomicrobiales</taxon>
        <taxon>Methylobacteriaceae</taxon>
        <taxon>Methylobacterium</taxon>
    </lineage>
</organism>
<evidence type="ECO:0000313" key="1">
    <source>
        <dbReference type="EMBL" id="MDQ0450021.1"/>
    </source>
</evidence>
<protein>
    <recommendedName>
        <fullName evidence="3">Helix-turn-helix domain-containing protein</fullName>
    </recommendedName>
</protein>
<dbReference type="EMBL" id="JAUSVP010000025">
    <property type="protein sequence ID" value="MDQ0450021.1"/>
    <property type="molecule type" value="Genomic_DNA"/>
</dbReference>
<reference evidence="1 2" key="1">
    <citation type="submission" date="2023-07" db="EMBL/GenBank/DDBJ databases">
        <title>Genomic Encyclopedia of Type Strains, Phase IV (KMG-IV): sequencing the most valuable type-strain genomes for metagenomic binning, comparative biology and taxonomic classification.</title>
        <authorList>
            <person name="Goeker M."/>
        </authorList>
    </citation>
    <scope>NUCLEOTIDE SEQUENCE [LARGE SCALE GENOMIC DNA]</scope>
    <source>
        <strain evidence="1 2">DSM 19013</strain>
    </source>
</reference>
<dbReference type="Proteomes" id="UP001231124">
    <property type="component" value="Unassembled WGS sequence"/>
</dbReference>
<evidence type="ECO:0008006" key="3">
    <source>
        <dbReference type="Google" id="ProtNLM"/>
    </source>
</evidence>